<proteinExistence type="predicted"/>
<dbReference type="OrthoDB" id="3509804at2759"/>
<comment type="caution">
    <text evidence="2">The sequence shown here is derived from an EMBL/GenBank/DDBJ whole genome shotgun (WGS) entry which is preliminary data.</text>
</comment>
<protein>
    <submittedName>
        <fullName evidence="2">Uncharacterized protein</fullName>
    </submittedName>
</protein>
<dbReference type="EMBL" id="AYSA01000373">
    <property type="protein sequence ID" value="ESZ92620.1"/>
    <property type="molecule type" value="Genomic_DNA"/>
</dbReference>
<name>W9CDH3_SCLBF</name>
<organism evidence="2 3">
    <name type="scientific">Sclerotinia borealis (strain F-4128)</name>
    <dbReference type="NCBI Taxonomy" id="1432307"/>
    <lineage>
        <taxon>Eukaryota</taxon>
        <taxon>Fungi</taxon>
        <taxon>Dikarya</taxon>
        <taxon>Ascomycota</taxon>
        <taxon>Pezizomycotina</taxon>
        <taxon>Leotiomycetes</taxon>
        <taxon>Helotiales</taxon>
        <taxon>Sclerotiniaceae</taxon>
        <taxon>Sclerotinia</taxon>
    </lineage>
</organism>
<dbReference type="AlphaFoldDB" id="W9CDH3"/>
<keyword evidence="3" id="KW-1185">Reference proteome</keyword>
<evidence type="ECO:0000256" key="1">
    <source>
        <dbReference type="SAM" id="MobiDB-lite"/>
    </source>
</evidence>
<dbReference type="Proteomes" id="UP000019487">
    <property type="component" value="Unassembled WGS sequence"/>
</dbReference>
<evidence type="ECO:0000313" key="3">
    <source>
        <dbReference type="Proteomes" id="UP000019487"/>
    </source>
</evidence>
<gene>
    <name evidence="2" type="ORF">SBOR_6992</name>
</gene>
<dbReference type="HOGENOM" id="CLU_1856505_0_0_1"/>
<evidence type="ECO:0000313" key="2">
    <source>
        <dbReference type="EMBL" id="ESZ92620.1"/>
    </source>
</evidence>
<feature type="region of interest" description="Disordered" evidence="1">
    <location>
        <begin position="1"/>
        <end position="28"/>
    </location>
</feature>
<accession>W9CDH3</accession>
<sequence>MIIDPLPLRSNPYQTSTPSLLPPSPNSSHIVGQQTQIELSHAFENLLQERRDAERLRRDLVFYWHTLILETQKRTKEFERAFYQAGNCGDTPFSSEETIVPGTPDTITELTGLSRLPSPLSPIVSGSAKTTLRLDNLGTERIQKKIEGLLKRYQGIIDFSKSSGGRE</sequence>
<reference evidence="2 3" key="1">
    <citation type="journal article" date="2014" name="Genome Announc.">
        <title>Draft genome sequence of Sclerotinia borealis, a psychrophilic plant pathogenic fungus.</title>
        <authorList>
            <person name="Mardanov A.V."/>
            <person name="Beletsky A.V."/>
            <person name="Kadnikov V.V."/>
            <person name="Ignatov A.N."/>
            <person name="Ravin N.V."/>
        </authorList>
    </citation>
    <scope>NUCLEOTIDE SEQUENCE [LARGE SCALE GENOMIC DNA]</scope>
    <source>
        <strain evidence="3">F-4157</strain>
    </source>
</reference>